<dbReference type="InterPro" id="IPR029052">
    <property type="entry name" value="Metallo-depent_PP-like"/>
</dbReference>
<evidence type="ECO:0000256" key="9">
    <source>
        <dbReference type="ARBA" id="ARBA00022833"/>
    </source>
</evidence>
<evidence type="ECO:0000313" key="16">
    <source>
        <dbReference type="EMBL" id="CAH1104342.1"/>
    </source>
</evidence>
<dbReference type="GO" id="GO:0005634">
    <property type="term" value="C:nucleus"/>
    <property type="evidence" value="ECO:0007669"/>
    <property type="project" value="UniProtKB-SubCell"/>
</dbReference>
<evidence type="ECO:0000256" key="5">
    <source>
        <dbReference type="ARBA" id="ARBA00006045"/>
    </source>
</evidence>
<dbReference type="GO" id="GO:0000398">
    <property type="term" value="P:mRNA splicing, via spliceosome"/>
    <property type="evidence" value="ECO:0007669"/>
    <property type="project" value="TreeGrafter"/>
</dbReference>
<evidence type="ECO:0000256" key="1">
    <source>
        <dbReference type="ARBA" id="ARBA00001936"/>
    </source>
</evidence>
<evidence type="ECO:0000256" key="3">
    <source>
        <dbReference type="ARBA" id="ARBA00001954"/>
    </source>
</evidence>
<reference evidence="16" key="1">
    <citation type="submission" date="2022-01" db="EMBL/GenBank/DDBJ databases">
        <authorList>
            <person name="King R."/>
        </authorList>
    </citation>
    <scope>NUCLEOTIDE SEQUENCE</scope>
</reference>
<keyword evidence="11" id="KW-0464">Manganese</keyword>
<dbReference type="EMBL" id="OV651828">
    <property type="protein sequence ID" value="CAH1104342.1"/>
    <property type="molecule type" value="Genomic_DNA"/>
</dbReference>
<evidence type="ECO:0000256" key="10">
    <source>
        <dbReference type="ARBA" id="ARBA00023004"/>
    </source>
</evidence>
<dbReference type="Pfam" id="PF00149">
    <property type="entry name" value="Metallophos"/>
    <property type="match status" value="1"/>
</dbReference>
<keyword evidence="12" id="KW-0539">Nucleus</keyword>
<evidence type="ECO:0000256" key="11">
    <source>
        <dbReference type="ARBA" id="ARBA00023211"/>
    </source>
</evidence>
<evidence type="ECO:0000256" key="14">
    <source>
        <dbReference type="SAM" id="MobiDB-lite"/>
    </source>
</evidence>
<keyword evidence="10" id="KW-0408">Iron</keyword>
<dbReference type="CDD" id="cd00844">
    <property type="entry name" value="MPP_Dbr1_N"/>
    <property type="match status" value="1"/>
</dbReference>
<comment type="similarity">
    <text evidence="5">Belongs to the lariat debranching enzyme family.</text>
</comment>
<keyword evidence="9" id="KW-0862">Zinc</keyword>
<evidence type="ECO:0000256" key="4">
    <source>
        <dbReference type="ARBA" id="ARBA00004123"/>
    </source>
</evidence>
<dbReference type="InterPro" id="IPR041816">
    <property type="entry name" value="Dbr1_N"/>
</dbReference>
<comment type="cofactor">
    <cofactor evidence="2">
        <name>Zn(2+)</name>
        <dbReference type="ChEBI" id="CHEBI:29105"/>
    </cofactor>
</comment>
<evidence type="ECO:0000256" key="13">
    <source>
        <dbReference type="ARBA" id="ARBA00058627"/>
    </source>
</evidence>
<dbReference type="Gene3D" id="3.60.21.10">
    <property type="match status" value="1"/>
</dbReference>
<keyword evidence="17" id="KW-1185">Reference proteome</keyword>
<gene>
    <name evidence="16" type="ORF">PSYICH_LOCUS5163</name>
</gene>
<protein>
    <recommendedName>
        <fullName evidence="15">Lariat debranching enzyme C-terminal domain-containing protein</fullName>
    </recommendedName>
</protein>
<name>A0A9P0CTC7_9CUCU</name>
<evidence type="ECO:0000256" key="6">
    <source>
        <dbReference type="ARBA" id="ARBA00022664"/>
    </source>
</evidence>
<accession>A0A9P0CTC7</accession>
<evidence type="ECO:0000313" key="17">
    <source>
        <dbReference type="Proteomes" id="UP001153636"/>
    </source>
</evidence>
<comment type="function">
    <text evidence="13">Cleaves the 2'-5' phosphodiester linkage at the branch point of lariat intron pre-mRNAs after splicing and converts them into linear molecules that are subsequently degraded. It thereby facilitates ribonucleotide turnover.</text>
</comment>
<dbReference type="GO" id="GO:0008419">
    <property type="term" value="F:RNA lariat debranching enzyme activity"/>
    <property type="evidence" value="ECO:0007669"/>
    <property type="project" value="UniProtKB-ARBA"/>
</dbReference>
<dbReference type="GO" id="GO:0046872">
    <property type="term" value="F:metal ion binding"/>
    <property type="evidence" value="ECO:0007669"/>
    <property type="project" value="UniProtKB-KW"/>
</dbReference>
<dbReference type="InterPro" id="IPR004843">
    <property type="entry name" value="Calcineurin-like_PHP"/>
</dbReference>
<comment type="cofactor">
    <cofactor evidence="1">
        <name>Mn(2+)</name>
        <dbReference type="ChEBI" id="CHEBI:29035"/>
    </cofactor>
</comment>
<keyword evidence="6" id="KW-0507">mRNA processing</keyword>
<keyword evidence="8" id="KW-0378">Hydrolase</keyword>
<evidence type="ECO:0000256" key="12">
    <source>
        <dbReference type="ARBA" id="ARBA00023242"/>
    </source>
</evidence>
<comment type="cofactor">
    <cofactor evidence="3">
        <name>Fe(2+)</name>
        <dbReference type="ChEBI" id="CHEBI:29033"/>
    </cofactor>
</comment>
<comment type="subcellular location">
    <subcellularLocation>
        <location evidence="4">Nucleus</location>
    </subcellularLocation>
</comment>
<dbReference type="SUPFAM" id="SSF56300">
    <property type="entry name" value="Metallo-dependent phosphatases"/>
    <property type="match status" value="1"/>
</dbReference>
<feature type="region of interest" description="Disordered" evidence="14">
    <location>
        <begin position="409"/>
        <end position="499"/>
    </location>
</feature>
<dbReference type="SMART" id="SM01124">
    <property type="entry name" value="DBR1"/>
    <property type="match status" value="1"/>
</dbReference>
<dbReference type="PANTHER" id="PTHR12849:SF0">
    <property type="entry name" value="LARIAT DEBRANCHING ENZYME"/>
    <property type="match status" value="1"/>
</dbReference>
<dbReference type="InterPro" id="IPR007708">
    <property type="entry name" value="DBR1_C"/>
</dbReference>
<evidence type="ECO:0000259" key="15">
    <source>
        <dbReference type="SMART" id="SM01124"/>
    </source>
</evidence>
<keyword evidence="7" id="KW-0479">Metal-binding</keyword>
<dbReference type="Proteomes" id="UP001153636">
    <property type="component" value="Chromosome 16"/>
</dbReference>
<feature type="compositionally biased region" description="Polar residues" evidence="14">
    <location>
        <begin position="409"/>
        <end position="425"/>
    </location>
</feature>
<proteinExistence type="inferred from homology"/>
<sequence length="499" mass="56643">MKIAIEGCAHGDLENIYDTLHILEQKNGFKVDLLICCGDFQSSRNEDDLMCMAVPPKFKDICSFYKYYSGEKVAPVLTIFIGGNHEASNYLQELPYGGWVAPNIYYMGYAGVINVAGLRIAGLSGIYKGHDFLKGHYEKAPYSENSKRTVYHVRNLEVFRMKQLSGKIDIFLSHDWPTEVVKFGNIQQLLKRKPFFKEDIEKGELGSKPNNEILYQLKPTYWFSAHLHCKFAALIQHTDNSVTKFLGLDKCLPKRRFLQVLDIPHNKESKIEINYDIEWLTILYLTNHLLSVRNTLTYMPGPGINERYDFTPTEEEKSHVIARFNGNLVVPKTCYLTASVYNPNSSSKKPKQPEPVLNPQTVTFCELLAVDDPITQVCKNEGVELNVSADLNSTISFIDDTLDSANCSINSSQNSTPMKKLSSFNLPDPKLDESDSSEDIESKDIPAEESEDVDPLIKIDDNKAIIVVQSETDKNRNSPTPKKFKRRNEGFYTTDDKDK</sequence>
<dbReference type="AlphaFoldDB" id="A0A9P0CTC7"/>
<dbReference type="Pfam" id="PF05011">
    <property type="entry name" value="DBR1"/>
    <property type="match status" value="1"/>
</dbReference>
<evidence type="ECO:0000256" key="7">
    <source>
        <dbReference type="ARBA" id="ARBA00022723"/>
    </source>
</evidence>
<dbReference type="PANTHER" id="PTHR12849">
    <property type="entry name" value="RNA LARIAT DEBRANCHING ENZYME"/>
    <property type="match status" value="1"/>
</dbReference>
<evidence type="ECO:0000256" key="2">
    <source>
        <dbReference type="ARBA" id="ARBA00001947"/>
    </source>
</evidence>
<dbReference type="OrthoDB" id="407609at2759"/>
<feature type="domain" description="Lariat debranching enzyme C-terminal" evidence="15">
    <location>
        <begin position="235"/>
        <end position="374"/>
    </location>
</feature>
<organism evidence="16 17">
    <name type="scientific">Psylliodes chrysocephalus</name>
    <dbReference type="NCBI Taxonomy" id="3402493"/>
    <lineage>
        <taxon>Eukaryota</taxon>
        <taxon>Metazoa</taxon>
        <taxon>Ecdysozoa</taxon>
        <taxon>Arthropoda</taxon>
        <taxon>Hexapoda</taxon>
        <taxon>Insecta</taxon>
        <taxon>Pterygota</taxon>
        <taxon>Neoptera</taxon>
        <taxon>Endopterygota</taxon>
        <taxon>Coleoptera</taxon>
        <taxon>Polyphaga</taxon>
        <taxon>Cucujiformia</taxon>
        <taxon>Chrysomeloidea</taxon>
        <taxon>Chrysomelidae</taxon>
        <taxon>Galerucinae</taxon>
        <taxon>Alticini</taxon>
        <taxon>Psylliodes</taxon>
    </lineage>
</organism>
<dbReference type="FunFam" id="3.60.21.10:FF:000035">
    <property type="entry name" value="Lariat debranching enzyme"/>
    <property type="match status" value="1"/>
</dbReference>
<evidence type="ECO:0000256" key="8">
    <source>
        <dbReference type="ARBA" id="ARBA00022801"/>
    </source>
</evidence>